<sequence length="80" mass="8841">MGLCQLEPRDITLLSGPVSDRSQVYTHSFPGTANTCILQHTKYLGIYSRRSLVPPPKGTRIGGSLEGTLFDLHDGTFHRQ</sequence>
<organism evidence="1 2">
    <name type="scientific">Potamilus streckersoni</name>
    <dbReference type="NCBI Taxonomy" id="2493646"/>
    <lineage>
        <taxon>Eukaryota</taxon>
        <taxon>Metazoa</taxon>
        <taxon>Spiralia</taxon>
        <taxon>Lophotrochozoa</taxon>
        <taxon>Mollusca</taxon>
        <taxon>Bivalvia</taxon>
        <taxon>Autobranchia</taxon>
        <taxon>Heteroconchia</taxon>
        <taxon>Palaeoheterodonta</taxon>
        <taxon>Unionida</taxon>
        <taxon>Unionoidea</taxon>
        <taxon>Unionidae</taxon>
        <taxon>Ambleminae</taxon>
        <taxon>Lampsilini</taxon>
        <taxon>Potamilus</taxon>
    </lineage>
</organism>
<protein>
    <submittedName>
        <fullName evidence="1">Uncharacterized protein</fullName>
    </submittedName>
</protein>
<proteinExistence type="predicted"/>
<name>A0AAE0VYW3_9BIVA</name>
<keyword evidence="2" id="KW-1185">Reference proteome</keyword>
<gene>
    <name evidence="1" type="ORF">CHS0354_025401</name>
</gene>
<dbReference type="AlphaFoldDB" id="A0AAE0VYW3"/>
<reference evidence="1" key="3">
    <citation type="submission" date="2023-05" db="EMBL/GenBank/DDBJ databases">
        <authorList>
            <person name="Smith C.H."/>
        </authorList>
    </citation>
    <scope>NUCLEOTIDE SEQUENCE</scope>
    <source>
        <strain evidence="1">CHS0354</strain>
        <tissue evidence="1">Mantle</tissue>
    </source>
</reference>
<dbReference type="Proteomes" id="UP001195483">
    <property type="component" value="Unassembled WGS sequence"/>
</dbReference>
<reference evidence="1" key="2">
    <citation type="journal article" date="2021" name="Genome Biol. Evol.">
        <title>Developing a high-quality reference genome for a parasitic bivalve with doubly uniparental inheritance (Bivalvia: Unionida).</title>
        <authorList>
            <person name="Smith C.H."/>
        </authorList>
    </citation>
    <scope>NUCLEOTIDE SEQUENCE</scope>
    <source>
        <strain evidence="1">CHS0354</strain>
        <tissue evidence="1">Mantle</tissue>
    </source>
</reference>
<dbReference type="EMBL" id="JAEAOA010001512">
    <property type="protein sequence ID" value="KAK3595768.1"/>
    <property type="molecule type" value="Genomic_DNA"/>
</dbReference>
<evidence type="ECO:0000313" key="2">
    <source>
        <dbReference type="Proteomes" id="UP001195483"/>
    </source>
</evidence>
<accession>A0AAE0VYW3</accession>
<reference evidence="1" key="1">
    <citation type="journal article" date="2021" name="Genome Biol. Evol.">
        <title>A High-Quality Reference Genome for a Parasitic Bivalve with Doubly Uniparental Inheritance (Bivalvia: Unionida).</title>
        <authorList>
            <person name="Smith C.H."/>
        </authorList>
    </citation>
    <scope>NUCLEOTIDE SEQUENCE</scope>
    <source>
        <strain evidence="1">CHS0354</strain>
    </source>
</reference>
<evidence type="ECO:0000313" key="1">
    <source>
        <dbReference type="EMBL" id="KAK3595768.1"/>
    </source>
</evidence>
<comment type="caution">
    <text evidence="1">The sequence shown here is derived from an EMBL/GenBank/DDBJ whole genome shotgun (WGS) entry which is preliminary data.</text>
</comment>